<dbReference type="RefSeq" id="XP_009066857.1">
    <property type="nucleotide sequence ID" value="XM_009068609.1"/>
</dbReference>
<evidence type="ECO:0000256" key="9">
    <source>
        <dbReference type="SAM" id="SignalP"/>
    </source>
</evidence>
<keyword evidence="2" id="KW-0813">Transport</keyword>
<evidence type="ECO:0000256" key="3">
    <source>
        <dbReference type="ARBA" id="ARBA00022692"/>
    </source>
</evidence>
<keyword evidence="4 9" id="KW-0732">Signal</keyword>
<evidence type="ECO:0000256" key="5">
    <source>
        <dbReference type="ARBA" id="ARBA00022989"/>
    </source>
</evidence>
<dbReference type="PROSITE" id="PS51914">
    <property type="entry name" value="MRH"/>
    <property type="match status" value="1"/>
</dbReference>
<evidence type="ECO:0000256" key="4">
    <source>
        <dbReference type="ARBA" id="ARBA00022729"/>
    </source>
</evidence>
<gene>
    <name evidence="11" type="ORF">LOTGIDRAFT_236982</name>
</gene>
<evidence type="ECO:0000259" key="10">
    <source>
        <dbReference type="PROSITE" id="PS51914"/>
    </source>
</evidence>
<protein>
    <recommendedName>
        <fullName evidence="10">MRH domain-containing protein</fullName>
    </recommendedName>
</protein>
<dbReference type="OMA" id="ATMSVIT"/>
<evidence type="ECO:0000313" key="11">
    <source>
        <dbReference type="EMBL" id="ESO82506.1"/>
    </source>
</evidence>
<dbReference type="InterPro" id="IPR044865">
    <property type="entry name" value="MRH_dom"/>
</dbReference>
<dbReference type="KEGG" id="lgi:LOTGIDRAFT_236982"/>
<keyword evidence="12" id="KW-1185">Reference proteome</keyword>
<keyword evidence="7" id="KW-1015">Disulfide bond</keyword>
<keyword evidence="3 8" id="KW-0812">Transmembrane</keyword>
<feature type="transmembrane region" description="Helical" evidence="8">
    <location>
        <begin position="196"/>
        <end position="220"/>
    </location>
</feature>
<keyword evidence="5 8" id="KW-1133">Transmembrane helix</keyword>
<dbReference type="GO" id="GO:0010008">
    <property type="term" value="C:endosome membrane"/>
    <property type="evidence" value="ECO:0007669"/>
    <property type="project" value="UniProtKB-SubCell"/>
</dbReference>
<dbReference type="GO" id="GO:0000139">
    <property type="term" value="C:Golgi membrane"/>
    <property type="evidence" value="ECO:0007669"/>
    <property type="project" value="UniProtKB-SubCell"/>
</dbReference>
<evidence type="ECO:0000256" key="1">
    <source>
        <dbReference type="ARBA" id="ARBA00004308"/>
    </source>
</evidence>
<dbReference type="OrthoDB" id="29460at2759"/>
<accession>V3ZNR6</accession>
<evidence type="ECO:0000256" key="6">
    <source>
        <dbReference type="ARBA" id="ARBA00023136"/>
    </source>
</evidence>
<dbReference type="Gene3D" id="2.70.130.10">
    <property type="entry name" value="Mannose-6-phosphate receptor binding domain"/>
    <property type="match status" value="1"/>
</dbReference>
<organism evidence="11 12">
    <name type="scientific">Lottia gigantea</name>
    <name type="common">Giant owl limpet</name>
    <dbReference type="NCBI Taxonomy" id="225164"/>
    <lineage>
        <taxon>Eukaryota</taxon>
        <taxon>Metazoa</taxon>
        <taxon>Spiralia</taxon>
        <taxon>Lophotrochozoa</taxon>
        <taxon>Mollusca</taxon>
        <taxon>Gastropoda</taxon>
        <taxon>Patellogastropoda</taxon>
        <taxon>Lottioidea</taxon>
        <taxon>Lottiidae</taxon>
        <taxon>Lottia</taxon>
    </lineage>
</organism>
<dbReference type="InterPro" id="IPR009011">
    <property type="entry name" value="Man6P_isomerase_rcpt-bd_dom_sf"/>
</dbReference>
<dbReference type="PANTHER" id="PTHR15071">
    <property type="entry name" value="MANNOSE-6-PHOSPHATE RECEPTOR FAMILY MEMBER"/>
    <property type="match status" value="1"/>
</dbReference>
<feature type="signal peptide" evidence="9">
    <location>
        <begin position="1"/>
        <end position="19"/>
    </location>
</feature>
<proteinExistence type="predicted"/>
<evidence type="ECO:0000256" key="2">
    <source>
        <dbReference type="ARBA" id="ARBA00022448"/>
    </source>
</evidence>
<dbReference type="EMBL" id="KB203888">
    <property type="protein sequence ID" value="ESO82506.1"/>
    <property type="molecule type" value="Genomic_DNA"/>
</dbReference>
<reference evidence="11 12" key="1">
    <citation type="journal article" date="2013" name="Nature">
        <title>Insights into bilaterian evolution from three spiralian genomes.</title>
        <authorList>
            <person name="Simakov O."/>
            <person name="Marletaz F."/>
            <person name="Cho S.J."/>
            <person name="Edsinger-Gonzales E."/>
            <person name="Havlak P."/>
            <person name="Hellsten U."/>
            <person name="Kuo D.H."/>
            <person name="Larsson T."/>
            <person name="Lv J."/>
            <person name="Arendt D."/>
            <person name="Savage R."/>
            <person name="Osoegawa K."/>
            <person name="de Jong P."/>
            <person name="Grimwood J."/>
            <person name="Chapman J.A."/>
            <person name="Shapiro H."/>
            <person name="Aerts A."/>
            <person name="Otillar R.P."/>
            <person name="Terry A.Y."/>
            <person name="Boore J.L."/>
            <person name="Grigoriev I.V."/>
            <person name="Lindberg D.R."/>
            <person name="Seaver E.C."/>
            <person name="Weisblat D.A."/>
            <person name="Putnam N.H."/>
            <person name="Rokhsar D.S."/>
        </authorList>
    </citation>
    <scope>NUCLEOTIDE SEQUENCE [LARGE SCALE GENOMIC DNA]</scope>
</reference>
<dbReference type="SUPFAM" id="SSF50911">
    <property type="entry name" value="Mannose 6-phosphate receptor domain"/>
    <property type="match status" value="1"/>
</dbReference>
<dbReference type="AlphaFoldDB" id="V3ZNR6"/>
<dbReference type="Proteomes" id="UP000030746">
    <property type="component" value="Unassembled WGS sequence"/>
</dbReference>
<dbReference type="CTD" id="20250310"/>
<comment type="subcellular location">
    <subcellularLocation>
        <location evidence="1">Endomembrane system</location>
    </subcellularLocation>
</comment>
<name>V3ZNR6_LOTGI</name>
<feature type="domain" description="MRH" evidence="10">
    <location>
        <begin position="27"/>
        <end position="165"/>
    </location>
</feature>
<dbReference type="HOGENOM" id="CLU_1162308_0_0_1"/>
<sequence length="247" mass="27328">MVSKLILFVSLICVSVCIKEPFQHLPDGCVIHTDQGVIDLTPLGSKYHQPTFKDVVDRITNLYSYSWNPCFAFNEGNCHNVSICQKLLALDSYEILGYPEQVTFQEVEGHTGALVYRSTDQLGQQRVSTILLTCEPILDGIFEAFPEDPILNYKFELKSKYACPNPLTPPPPVTGGSVTATVPTPHPKPGIFSIKIITILLFSIQCSLVVIVILLIVAVVSQITRRYSSSSTSGVPEKLSFAYKQMD</sequence>
<dbReference type="GeneID" id="20250310"/>
<evidence type="ECO:0000256" key="8">
    <source>
        <dbReference type="SAM" id="Phobius"/>
    </source>
</evidence>
<dbReference type="PANTHER" id="PTHR15071:SF0">
    <property type="entry name" value="MANNOSE 6-PHOSPHATE RECEPTOR-LIKE PROTEIN 1"/>
    <property type="match status" value="1"/>
</dbReference>
<evidence type="ECO:0000256" key="7">
    <source>
        <dbReference type="ARBA" id="ARBA00023157"/>
    </source>
</evidence>
<feature type="chain" id="PRO_5004715350" description="MRH domain-containing protein" evidence="9">
    <location>
        <begin position="20"/>
        <end position="247"/>
    </location>
</feature>
<evidence type="ECO:0000313" key="12">
    <source>
        <dbReference type="Proteomes" id="UP000030746"/>
    </source>
</evidence>
<keyword evidence="6 8" id="KW-0472">Membrane</keyword>
<dbReference type="GO" id="GO:0005802">
    <property type="term" value="C:trans-Golgi network"/>
    <property type="evidence" value="ECO:0007669"/>
    <property type="project" value="TreeGrafter"/>
</dbReference>